<dbReference type="EMBL" id="ML170182">
    <property type="protein sequence ID" value="TDL21249.1"/>
    <property type="molecule type" value="Genomic_DNA"/>
</dbReference>
<evidence type="ECO:0000313" key="3">
    <source>
        <dbReference type="Proteomes" id="UP000294933"/>
    </source>
</evidence>
<organism evidence="2 3">
    <name type="scientific">Rickenella mellea</name>
    <dbReference type="NCBI Taxonomy" id="50990"/>
    <lineage>
        <taxon>Eukaryota</taxon>
        <taxon>Fungi</taxon>
        <taxon>Dikarya</taxon>
        <taxon>Basidiomycota</taxon>
        <taxon>Agaricomycotina</taxon>
        <taxon>Agaricomycetes</taxon>
        <taxon>Hymenochaetales</taxon>
        <taxon>Rickenellaceae</taxon>
        <taxon>Rickenella</taxon>
    </lineage>
</organism>
<accession>A0A4Y7Q311</accession>
<evidence type="ECO:0000313" key="2">
    <source>
        <dbReference type="EMBL" id="TDL21249.1"/>
    </source>
</evidence>
<keyword evidence="3" id="KW-1185">Reference proteome</keyword>
<dbReference type="VEuPathDB" id="FungiDB:BD410DRAFT_310039"/>
<name>A0A4Y7Q311_9AGAM</name>
<gene>
    <name evidence="2" type="ORF">BD410DRAFT_310039</name>
</gene>
<feature type="domain" description="F-box" evidence="1">
    <location>
        <begin position="11"/>
        <end position="57"/>
    </location>
</feature>
<dbReference type="Pfam" id="PF12937">
    <property type="entry name" value="F-box-like"/>
    <property type="match status" value="1"/>
</dbReference>
<dbReference type="CDD" id="cd09917">
    <property type="entry name" value="F-box_SF"/>
    <property type="match status" value="1"/>
</dbReference>
<evidence type="ECO:0000259" key="1">
    <source>
        <dbReference type="PROSITE" id="PS50181"/>
    </source>
</evidence>
<dbReference type="Gene3D" id="1.20.1280.50">
    <property type="match status" value="1"/>
</dbReference>
<dbReference type="SMART" id="SM00256">
    <property type="entry name" value="FBOX"/>
    <property type="match status" value="1"/>
</dbReference>
<reference evidence="2 3" key="1">
    <citation type="submission" date="2018-06" db="EMBL/GenBank/DDBJ databases">
        <title>A transcriptomic atlas of mushroom development highlights an independent origin of complex multicellularity.</title>
        <authorList>
            <consortium name="DOE Joint Genome Institute"/>
            <person name="Krizsan K."/>
            <person name="Almasi E."/>
            <person name="Merenyi Z."/>
            <person name="Sahu N."/>
            <person name="Viragh M."/>
            <person name="Koszo T."/>
            <person name="Mondo S."/>
            <person name="Kiss B."/>
            <person name="Balint B."/>
            <person name="Kues U."/>
            <person name="Barry K."/>
            <person name="Hegedus J.C."/>
            <person name="Henrissat B."/>
            <person name="Johnson J."/>
            <person name="Lipzen A."/>
            <person name="Ohm R."/>
            <person name="Nagy I."/>
            <person name="Pangilinan J."/>
            <person name="Yan J."/>
            <person name="Xiong Y."/>
            <person name="Grigoriev I.V."/>
            <person name="Hibbett D.S."/>
            <person name="Nagy L.G."/>
        </authorList>
    </citation>
    <scope>NUCLEOTIDE SEQUENCE [LARGE SCALE GENOMIC DNA]</scope>
    <source>
        <strain evidence="2 3">SZMC22713</strain>
    </source>
</reference>
<dbReference type="OrthoDB" id="2745718at2759"/>
<dbReference type="InterPro" id="IPR036047">
    <property type="entry name" value="F-box-like_dom_sf"/>
</dbReference>
<dbReference type="STRING" id="50990.A0A4Y7Q311"/>
<dbReference type="AlphaFoldDB" id="A0A4Y7Q311"/>
<proteinExistence type="predicted"/>
<sequence>MFEKPYSAITKVLLSDLPDELLVKIFLELDVYSLLQAQQTNVRLCTLIRDEKTLQYSMELSIAGMEDGPENAPFSVEDRMARLKDYVSAWEGLRCQSEETLTVRNPSLWAVTGGLVSYAEFSAQKKTTKMVFRKLPSRTRCIDGQTWVHEVPDMVQAFTADLSQRFICPRVRSSKYPVFSFIAH</sequence>
<dbReference type="SUPFAM" id="SSF81383">
    <property type="entry name" value="F-box domain"/>
    <property type="match status" value="1"/>
</dbReference>
<dbReference type="InterPro" id="IPR001810">
    <property type="entry name" value="F-box_dom"/>
</dbReference>
<dbReference type="Proteomes" id="UP000294933">
    <property type="component" value="Unassembled WGS sequence"/>
</dbReference>
<dbReference type="PROSITE" id="PS50181">
    <property type="entry name" value="FBOX"/>
    <property type="match status" value="1"/>
</dbReference>
<protein>
    <recommendedName>
        <fullName evidence="1">F-box domain-containing protein</fullName>
    </recommendedName>
</protein>